<comment type="similarity">
    <text evidence="8">Belongs to the IFT172 family.</text>
</comment>
<dbReference type="InterPro" id="IPR056157">
    <property type="entry name" value="TPR_IFT80_172_dom"/>
</dbReference>
<evidence type="ECO:0000313" key="12">
    <source>
        <dbReference type="EMBL" id="CAB3255301.1"/>
    </source>
</evidence>
<keyword evidence="2" id="KW-0217">Developmental protein</keyword>
<keyword evidence="7" id="KW-0966">Cell projection</keyword>
<dbReference type="GO" id="GO:0030992">
    <property type="term" value="C:intraciliary transport particle B"/>
    <property type="evidence" value="ECO:0007669"/>
    <property type="project" value="TreeGrafter"/>
</dbReference>
<dbReference type="GO" id="GO:0005930">
    <property type="term" value="C:axoneme"/>
    <property type="evidence" value="ECO:0007669"/>
    <property type="project" value="TreeGrafter"/>
</dbReference>
<keyword evidence="4" id="KW-0677">Repeat</keyword>
<protein>
    <recommendedName>
        <fullName evidence="9">Intraflagellar transport protein 172 homolog</fullName>
    </recommendedName>
</protein>
<dbReference type="InterPro" id="IPR036322">
    <property type="entry name" value="WD40_repeat_dom_sf"/>
</dbReference>
<keyword evidence="3" id="KW-0853">WD repeat</keyword>
<dbReference type="FunFam" id="1.25.40.470:FF:000008">
    <property type="entry name" value="Intraflagellar transport protein 172 homolog"/>
    <property type="match status" value="1"/>
</dbReference>
<dbReference type="GO" id="GO:0042073">
    <property type="term" value="P:intraciliary transport"/>
    <property type="evidence" value="ECO:0007669"/>
    <property type="project" value="TreeGrafter"/>
</dbReference>
<dbReference type="InterPro" id="IPR001680">
    <property type="entry name" value="WD40_rpt"/>
</dbReference>
<dbReference type="FunFam" id="2.130.10.10:FF:001535">
    <property type="entry name" value="Intraflagellar transport protein 172 homolog"/>
    <property type="match status" value="1"/>
</dbReference>
<evidence type="ECO:0000256" key="7">
    <source>
        <dbReference type="ARBA" id="ARBA00023273"/>
    </source>
</evidence>
<dbReference type="InterPro" id="IPR011990">
    <property type="entry name" value="TPR-like_helical_dom_sf"/>
</dbReference>
<dbReference type="Gene3D" id="2.130.10.10">
    <property type="entry name" value="YVTN repeat-like/Quinoprotein amine dehydrogenase"/>
    <property type="match status" value="2"/>
</dbReference>
<dbReference type="SUPFAM" id="SSF50978">
    <property type="entry name" value="WD40 repeat-like"/>
    <property type="match status" value="1"/>
</dbReference>
<evidence type="ECO:0000256" key="3">
    <source>
        <dbReference type="ARBA" id="ARBA00022574"/>
    </source>
</evidence>
<dbReference type="Gene3D" id="1.25.40.470">
    <property type="match status" value="4"/>
</dbReference>
<dbReference type="Pfam" id="PF00400">
    <property type="entry name" value="WD40"/>
    <property type="match status" value="1"/>
</dbReference>
<evidence type="ECO:0000256" key="1">
    <source>
        <dbReference type="ARBA" id="ARBA00004138"/>
    </source>
</evidence>
<proteinExistence type="evidence at transcript level"/>
<dbReference type="PANTHER" id="PTHR15722:SF2">
    <property type="entry name" value="INTRAFLAGELLAR TRANSPORT PROTEIN 172 HOMOLOG"/>
    <property type="match status" value="1"/>
</dbReference>
<keyword evidence="12" id="KW-0282">Flagellum</keyword>
<evidence type="ECO:0000256" key="5">
    <source>
        <dbReference type="ARBA" id="ARBA00022803"/>
    </source>
</evidence>
<evidence type="ECO:0000256" key="2">
    <source>
        <dbReference type="ARBA" id="ARBA00022473"/>
    </source>
</evidence>
<feature type="domain" description="IFT80/172/WDR35 TPR" evidence="10">
    <location>
        <begin position="629"/>
        <end position="758"/>
    </location>
</feature>
<dbReference type="FunFam" id="1.25.40.470:FF:000013">
    <property type="entry name" value="intraflagellar transport protein 172 homolog"/>
    <property type="match status" value="1"/>
</dbReference>
<feature type="domain" description="IF140/IFT172/WDR19 TPR" evidence="11">
    <location>
        <begin position="896"/>
        <end position="1221"/>
    </location>
</feature>
<evidence type="ECO:0000259" key="10">
    <source>
        <dbReference type="Pfam" id="PF23387"/>
    </source>
</evidence>
<dbReference type="EMBL" id="LR785933">
    <property type="protein sequence ID" value="CAB3255301.1"/>
    <property type="molecule type" value="mRNA"/>
</dbReference>
<dbReference type="SMART" id="SM00320">
    <property type="entry name" value="WD40"/>
    <property type="match status" value="6"/>
</dbReference>
<evidence type="ECO:0000259" key="11">
    <source>
        <dbReference type="Pfam" id="PF24762"/>
    </source>
</evidence>
<evidence type="ECO:0000256" key="4">
    <source>
        <dbReference type="ARBA" id="ARBA00022737"/>
    </source>
</evidence>
<evidence type="ECO:0000256" key="9">
    <source>
        <dbReference type="ARBA" id="ARBA00073483"/>
    </source>
</evidence>
<gene>
    <name evidence="12" type="primary">Ift172</name>
</gene>
<sequence length="1752" mass="198446">MQLKHMKTLLEPQLGASKVCCMGWSPNNNKLAVCTSDRVVLLYDESGERRDKFSSKPIDSKYGKKSYSVKALAFSPCSTKIALGQTDNIIYVYKIGEEWGEKKVICNKFLQTSAVTCLMWPMDNAIVFGMAEGKVRLANTRTNKSSTIYGTDSYVVAITTNQSGKGVLSGHADGTLVRYFFDDEGSGESQGKILTHSCPPYALAWAASSIVVAGCDRRVVVYNREGRPIQNFDYSRDDTEKEFTVAIANPSGQSVVVGSFDRLRLFNFSPRRGAWDEAKPKEIKNLYTITALSWKKDGSKLCAGTLCGGVELFDCCLRRSIYKNKFEMTYVGLSQVIVRNLSTGTRVVLKSHYGYEIDEVKILGGDRFLVAHTSDTLLLGDLLSNRLSEVAWQGSGGNEKYFFENENVCMIFNAGELSLVEYGSNVVLGSVRTELMNPHLISVRLNERQHAHKQFEDNKKMAYLIDPKTISIVDLVTSYPMATIQHNSKLDWLELNETAQKLLYRDKRLRLHLYDVKTEQKTTLLNYCSFVQWVPQSDVLVGQNRENMCVWYNIDTPEGVTMFPIKGEIVDLERTEGKTEVLVQEGVNTVTYTLDEGLIEFGTATDDGDFDRAVSFLESLEMSPETEAMWTTLSKLALEGQQLYIAERCYAALGDVSKARYLKTTNQLMDEYERESEGDGLEFYKVQARLAIFEKQFKKAEQIYLSNGAIDECIHFYQDMYMWSEAIAVAEEKNHPDLVQLQQSYYQWLLDTNQDEAAGALKEQQGDWHGAIALYMKAGLPARAAKLALSRSDLMSNRNLMEQIASGLLKYDLNEQAGELFEKTGNFQGALDCYRRDKAYRRAVALARTSFPSEVVRLEYEWAEHLNSQKQLDAAINHYIEAGATEKAVEAAIGSHQFKKAILILENQDPSMGGKYYHKIGMHYSQINDHETAARLFLKAGSRHEAVGLLLASERWEEAHALAQTCMKPEEVTTLYINTAQQQEAKAKYREAERLYLSVEEPDLAITMHKKLRRYDDMIRLVRDYHPDLLQDTHLHLAKELENEDILQQAEHHYIEGEDWKSAVNMYRQRDLWEDAYRVAKSHGTTTAHKQVAYLWARSLGGDSAVKLLTKFGLLDAAIDYAADNCAFDFAFDLAKTGLKTKMPDIHLKYAMYLEDEGKFAEAEAEFIKAVKPKEAVLMYVHNQDWDSAQRVAIAHDPDSVNDVLIGQARVAFEQKEFQQAEAFLLRAQRADLCAKYYKEANMWMEALRIGKEYLPPNKFKVLQQEYDAVISGSGASSGADGLMKQARDWESRGEYAQAISCYCKVTFDMTPDARILDKCWSKGADLALKFLTSDKTTAVIKLLGPKFIRIQKHEKAAELYVQVDMIQEAADAFMDCGEFQKAKSVCRDYAPDLEQYVDQKYKQHLKHHGDTKTMASVDVIAALDMYIERGQWEKCIQTAEQQGHQVLHKYVAQYAANLLKDENVLEALDLYVQHGAPANIQNFNIYKRIGSDLIASPDCDNYKTWASLRDVMYNLLENMEHTQQTDSPDYEEFLTILLVSHYYAVRSACLGEHDMGDLVAKISTSLLRYTSVVPADKAFYEAGLHCREVNRLNMAFVFWNRFLDMSEAIEEGSLDMIDNTDFQETDIPFEVPLPEKQFLHEAGREEVRDWVLAVSVDHKVEQVLPVDERETFEGNLLAHNTGLSALACVVTGYPVLRNKVEFKTAGRAANREDWQKLTMAAKMTSSYSLQDVLRFLSQFTGGAASAGAYRS</sequence>
<keyword evidence="5" id="KW-0802">TPR repeat</keyword>
<dbReference type="Pfam" id="PF23387">
    <property type="entry name" value="TPR_IFT80_172"/>
    <property type="match status" value="1"/>
</dbReference>
<dbReference type="InterPro" id="IPR015943">
    <property type="entry name" value="WD40/YVTN_repeat-like_dom_sf"/>
</dbReference>
<name>A0A6F9DFW1_9ASCI</name>
<accession>A0A6F9DFW1</accession>
<evidence type="ECO:0000256" key="8">
    <source>
        <dbReference type="ARBA" id="ARBA00038130"/>
    </source>
</evidence>
<keyword evidence="6" id="KW-0969">Cilium</keyword>
<evidence type="ECO:0000256" key="6">
    <source>
        <dbReference type="ARBA" id="ARBA00023069"/>
    </source>
</evidence>
<dbReference type="FunFam" id="2.130.10.10:FF:002910">
    <property type="entry name" value="Predicted protein"/>
    <property type="match status" value="1"/>
</dbReference>
<organism evidence="12">
    <name type="scientific">Phallusia mammillata</name>
    <dbReference type="NCBI Taxonomy" id="59560"/>
    <lineage>
        <taxon>Eukaryota</taxon>
        <taxon>Metazoa</taxon>
        <taxon>Chordata</taxon>
        <taxon>Tunicata</taxon>
        <taxon>Ascidiacea</taxon>
        <taxon>Phlebobranchia</taxon>
        <taxon>Ascidiidae</taxon>
        <taxon>Phallusia</taxon>
    </lineage>
</organism>
<dbReference type="InterPro" id="IPR056168">
    <property type="entry name" value="TPR_IF140/IFT172/WDR19"/>
</dbReference>
<comment type="subcellular location">
    <subcellularLocation>
        <location evidence="1">Cell projection</location>
        <location evidence="1">Cilium</location>
    </subcellularLocation>
</comment>
<dbReference type="SUPFAM" id="SSF48452">
    <property type="entry name" value="TPR-like"/>
    <property type="match status" value="1"/>
</dbReference>
<dbReference type="SUPFAM" id="SSF50969">
    <property type="entry name" value="YVTN repeat-like/Quinoprotein amine dehydrogenase"/>
    <property type="match status" value="1"/>
</dbReference>
<dbReference type="FunFam" id="1.25.40.470:FF:000012">
    <property type="entry name" value="intraflagellar transport protein 172 homolog"/>
    <property type="match status" value="1"/>
</dbReference>
<dbReference type="GO" id="GO:0036064">
    <property type="term" value="C:ciliary basal body"/>
    <property type="evidence" value="ECO:0007669"/>
    <property type="project" value="TreeGrafter"/>
</dbReference>
<dbReference type="PANTHER" id="PTHR15722">
    <property type="entry name" value="IFT140/172-RELATED"/>
    <property type="match status" value="1"/>
</dbReference>
<dbReference type="Pfam" id="PF24762">
    <property type="entry name" value="TPR_IF140-IFT172"/>
    <property type="match status" value="1"/>
</dbReference>
<dbReference type="InterPro" id="IPR011044">
    <property type="entry name" value="Quino_amine_DH_bsu"/>
</dbReference>
<reference evidence="12" key="1">
    <citation type="submission" date="2020-04" db="EMBL/GenBank/DDBJ databases">
        <authorList>
            <person name="Neveu A P."/>
        </authorList>
    </citation>
    <scope>NUCLEOTIDE SEQUENCE</scope>
    <source>
        <tissue evidence="12">Whole embryo</tissue>
    </source>
</reference>